<feature type="domain" description="EamA" evidence="7">
    <location>
        <begin position="130"/>
        <end position="264"/>
    </location>
</feature>
<comment type="similarity">
    <text evidence="2">Belongs to the EamA transporter family.</text>
</comment>
<gene>
    <name evidence="8" type="ORF">SAMN05660649_05120</name>
</gene>
<name>A0A1I2ZTY0_9FIRM</name>
<keyword evidence="3 6" id="KW-0812">Transmembrane</keyword>
<dbReference type="AlphaFoldDB" id="A0A1I2ZTY0"/>
<dbReference type="EMBL" id="FOOX01000039">
    <property type="protein sequence ID" value="SFH41362.1"/>
    <property type="molecule type" value="Genomic_DNA"/>
</dbReference>
<reference evidence="9" key="1">
    <citation type="submission" date="2016-10" db="EMBL/GenBank/DDBJ databases">
        <authorList>
            <person name="Varghese N."/>
            <person name="Submissions S."/>
        </authorList>
    </citation>
    <scope>NUCLEOTIDE SEQUENCE [LARGE SCALE GENOMIC DNA]</scope>
    <source>
        <strain evidence="9">DSM 17038</strain>
    </source>
</reference>
<evidence type="ECO:0000256" key="2">
    <source>
        <dbReference type="ARBA" id="ARBA00007362"/>
    </source>
</evidence>
<evidence type="ECO:0000313" key="8">
    <source>
        <dbReference type="EMBL" id="SFH41362.1"/>
    </source>
</evidence>
<evidence type="ECO:0000256" key="3">
    <source>
        <dbReference type="ARBA" id="ARBA00022692"/>
    </source>
</evidence>
<feature type="transmembrane region" description="Helical" evidence="6">
    <location>
        <begin position="248"/>
        <end position="266"/>
    </location>
</feature>
<dbReference type="InterPro" id="IPR050638">
    <property type="entry name" value="AA-Vitamin_Transporters"/>
</dbReference>
<feature type="transmembrane region" description="Helical" evidence="6">
    <location>
        <begin position="45"/>
        <end position="63"/>
    </location>
</feature>
<keyword evidence="4 6" id="KW-1133">Transmembrane helix</keyword>
<dbReference type="Pfam" id="PF00892">
    <property type="entry name" value="EamA"/>
    <property type="match status" value="2"/>
</dbReference>
<evidence type="ECO:0000313" key="9">
    <source>
        <dbReference type="Proteomes" id="UP000199337"/>
    </source>
</evidence>
<feature type="transmembrane region" description="Helical" evidence="6">
    <location>
        <begin position="226"/>
        <end position="242"/>
    </location>
</feature>
<comment type="subcellular location">
    <subcellularLocation>
        <location evidence="1">Membrane</location>
        <topology evidence="1">Multi-pass membrane protein</topology>
    </subcellularLocation>
</comment>
<keyword evidence="5 6" id="KW-0472">Membrane</keyword>
<evidence type="ECO:0000259" key="7">
    <source>
        <dbReference type="Pfam" id="PF00892"/>
    </source>
</evidence>
<dbReference type="Proteomes" id="UP000199337">
    <property type="component" value="Unassembled WGS sequence"/>
</dbReference>
<feature type="transmembrane region" description="Helical" evidence="6">
    <location>
        <begin position="128"/>
        <end position="148"/>
    </location>
</feature>
<accession>A0A1I2ZTY0</accession>
<proteinExistence type="inferred from homology"/>
<evidence type="ECO:0000256" key="6">
    <source>
        <dbReference type="SAM" id="Phobius"/>
    </source>
</evidence>
<dbReference type="GO" id="GO:0016020">
    <property type="term" value="C:membrane"/>
    <property type="evidence" value="ECO:0007669"/>
    <property type="project" value="UniProtKB-SubCell"/>
</dbReference>
<dbReference type="PANTHER" id="PTHR32322:SF2">
    <property type="entry name" value="EAMA DOMAIN-CONTAINING PROTEIN"/>
    <property type="match status" value="1"/>
</dbReference>
<evidence type="ECO:0000256" key="5">
    <source>
        <dbReference type="ARBA" id="ARBA00023136"/>
    </source>
</evidence>
<evidence type="ECO:0000256" key="4">
    <source>
        <dbReference type="ARBA" id="ARBA00022989"/>
    </source>
</evidence>
<dbReference type="InterPro" id="IPR037185">
    <property type="entry name" value="EmrE-like"/>
</dbReference>
<feature type="transmembrane region" description="Helical" evidence="6">
    <location>
        <begin position="160"/>
        <end position="181"/>
    </location>
</feature>
<feature type="transmembrane region" description="Helical" evidence="6">
    <location>
        <begin position="193"/>
        <end position="214"/>
    </location>
</feature>
<feature type="domain" description="EamA" evidence="7">
    <location>
        <begin position="2"/>
        <end position="118"/>
    </location>
</feature>
<feature type="transmembrane region" description="Helical" evidence="6">
    <location>
        <begin position="101"/>
        <end position="122"/>
    </location>
</feature>
<feature type="transmembrane region" description="Helical" evidence="6">
    <location>
        <begin position="14"/>
        <end position="33"/>
    </location>
</feature>
<dbReference type="SUPFAM" id="SSF103481">
    <property type="entry name" value="Multidrug resistance efflux transporter EmrE"/>
    <property type="match status" value="2"/>
</dbReference>
<evidence type="ECO:0000256" key="1">
    <source>
        <dbReference type="ARBA" id="ARBA00004141"/>
    </source>
</evidence>
<sequence>MAIRVGVSDLPPGLFAGIRFIIAGLILLAFAKIRGYKNVPGRRDIVNSAIVGLFLLYGGNGLVVWSEQWLASSLAALLIATVPLFVALIDTVVPGGTSIGWLGWAGLLTGFSGVALLMAPGIELGGTQLTGLIAILMAAFLWASGSVFSSRKPTSCSIIYSIAIQFLAAGIALSTTGLLAGELPRFHLTKAGIGAMLYLIFFGSLAGYSAYIYILKAMPPAKASTYAYVNPVVAVLLGYLILKEQVTLLTVISAAIILGGVLLVQMSRAKAPVESPGTDTDKLTTVSKSA</sequence>
<organism evidence="8 9">
    <name type="scientific">Desulfotruncus arcticus DSM 17038</name>
    <dbReference type="NCBI Taxonomy" id="1121424"/>
    <lineage>
        <taxon>Bacteria</taxon>
        <taxon>Bacillati</taxon>
        <taxon>Bacillota</taxon>
        <taxon>Clostridia</taxon>
        <taxon>Eubacteriales</taxon>
        <taxon>Desulfallaceae</taxon>
        <taxon>Desulfotruncus</taxon>
    </lineage>
</organism>
<dbReference type="InterPro" id="IPR000620">
    <property type="entry name" value="EamA_dom"/>
</dbReference>
<dbReference type="PANTHER" id="PTHR32322">
    <property type="entry name" value="INNER MEMBRANE TRANSPORTER"/>
    <property type="match status" value="1"/>
</dbReference>
<feature type="transmembrane region" description="Helical" evidence="6">
    <location>
        <begin position="69"/>
        <end position="89"/>
    </location>
</feature>
<keyword evidence="9" id="KW-1185">Reference proteome</keyword>
<protein>
    <submittedName>
        <fullName evidence="8">Permease of the drug/metabolite transporter (DMT) superfamily</fullName>
    </submittedName>
</protein>